<feature type="compositionally biased region" description="Basic residues" evidence="1">
    <location>
        <begin position="341"/>
        <end position="354"/>
    </location>
</feature>
<accession>A0A507AUL1</accession>
<dbReference type="GeneID" id="41973302"/>
<dbReference type="Gene3D" id="3.30.900.10">
    <property type="entry name" value="HORMA domain"/>
    <property type="match status" value="1"/>
</dbReference>
<reference evidence="3 4" key="1">
    <citation type="submission" date="2019-06" db="EMBL/GenBank/DDBJ databases">
        <title>Draft genome sequence of the filamentous fungus Phialemoniopsis curvata isolated from diesel fuel.</title>
        <authorList>
            <person name="Varaljay V.A."/>
            <person name="Lyon W.J."/>
            <person name="Crouch A.L."/>
            <person name="Drake C.E."/>
            <person name="Hollomon J.M."/>
            <person name="Nadeau L.J."/>
            <person name="Nunn H.S."/>
            <person name="Stevenson B.S."/>
            <person name="Bojanowski C.L."/>
            <person name="Crookes-Goodson W.J."/>
        </authorList>
    </citation>
    <scope>NUCLEOTIDE SEQUENCE [LARGE SCALE GENOMIC DNA]</scope>
    <source>
        <strain evidence="3 4">D216</strain>
    </source>
</reference>
<dbReference type="EMBL" id="SKBQ01000032">
    <property type="protein sequence ID" value="TPX13652.1"/>
    <property type="molecule type" value="Genomic_DNA"/>
</dbReference>
<feature type="compositionally biased region" description="Basic and acidic residues" evidence="1">
    <location>
        <begin position="277"/>
        <end position="300"/>
    </location>
</feature>
<keyword evidence="4" id="KW-1185">Reference proteome</keyword>
<dbReference type="AlphaFoldDB" id="A0A507AUL1"/>
<evidence type="ECO:0000256" key="1">
    <source>
        <dbReference type="SAM" id="MobiDB-lite"/>
    </source>
</evidence>
<dbReference type="OrthoDB" id="5220886at2759"/>
<dbReference type="InterPro" id="IPR036570">
    <property type="entry name" value="HORMA_dom_sf"/>
</dbReference>
<feature type="compositionally biased region" description="Low complexity" evidence="1">
    <location>
        <begin position="330"/>
        <end position="340"/>
    </location>
</feature>
<feature type="domain" description="HORMA" evidence="2">
    <location>
        <begin position="40"/>
        <end position="157"/>
    </location>
</feature>
<proteinExistence type="predicted"/>
<dbReference type="Proteomes" id="UP000319257">
    <property type="component" value="Unassembled WGS sequence"/>
</dbReference>
<organism evidence="3 4">
    <name type="scientific">Thyridium curvatum</name>
    <dbReference type="NCBI Taxonomy" id="1093900"/>
    <lineage>
        <taxon>Eukaryota</taxon>
        <taxon>Fungi</taxon>
        <taxon>Dikarya</taxon>
        <taxon>Ascomycota</taxon>
        <taxon>Pezizomycotina</taxon>
        <taxon>Sordariomycetes</taxon>
        <taxon>Sordariomycetidae</taxon>
        <taxon>Thyridiales</taxon>
        <taxon>Thyridiaceae</taxon>
        <taxon>Thyridium</taxon>
    </lineage>
</organism>
<dbReference type="RefSeq" id="XP_030995363.1">
    <property type="nucleotide sequence ID" value="XM_031140422.1"/>
</dbReference>
<evidence type="ECO:0000313" key="3">
    <source>
        <dbReference type="EMBL" id="TPX13652.1"/>
    </source>
</evidence>
<gene>
    <name evidence="3" type="ORF">E0L32_005855</name>
</gene>
<dbReference type="Pfam" id="PF02301">
    <property type="entry name" value="HORMA"/>
    <property type="match status" value="1"/>
</dbReference>
<evidence type="ECO:0000259" key="2">
    <source>
        <dbReference type="Pfam" id="PF02301"/>
    </source>
</evidence>
<dbReference type="InParanoid" id="A0A507AUL1"/>
<comment type="caution">
    <text evidence="3">The sequence shown here is derived from an EMBL/GenBank/DDBJ whole genome shotgun (WGS) entry which is preliminary data.</text>
</comment>
<dbReference type="InterPro" id="IPR003511">
    <property type="entry name" value="HORMA_dom"/>
</dbReference>
<evidence type="ECO:0000313" key="4">
    <source>
        <dbReference type="Proteomes" id="UP000319257"/>
    </source>
</evidence>
<feature type="region of interest" description="Disordered" evidence="1">
    <location>
        <begin position="250"/>
        <end position="357"/>
    </location>
</feature>
<sequence>MGRQRDSELLKIILTACVRILHQPYLPVRGPLTNMDGPQLSNLMFTRGVFPAECFQKLSREHFESAFRDLIESSGPAQEIPKDGFLDANTFLFPRRHPHKQFGYFLNLLEGSIFPVIEDAGLVKLLLCFFDSRADSPESLVEYFKIKFYYHEDHNQEIVITWSGIGRLGTEMQTGGDTFCDMAENLKTLPCWTGPMYNMFLIYPKAGYPDRFGSGWHLDYDVTTAETVLAQRPGFSTFVMSQLTVSAMDAPEPVCPKRTPTKSEKDRTPKANAKVLEGSETKRTSSLDEVPESRPGRHMYDLPAIGAVSGHAHKGRKPGRPSTKNQARGTKVAKATAPKRPATKKQRKMPHRKAKDTVFSQSQIPVFEKATNSLPATQKLESQSLTQAAGDRQYKHDAATRAGFTEPHNEAGQPLGFDRYLSEAQDTQQVEADEASFGFATYLMK</sequence>
<name>A0A507AUL1_9PEZI</name>
<protein>
    <recommendedName>
        <fullName evidence="2">HORMA domain-containing protein</fullName>
    </recommendedName>
</protein>